<evidence type="ECO:0000256" key="1">
    <source>
        <dbReference type="SAM" id="MobiDB-lite"/>
    </source>
</evidence>
<dbReference type="AlphaFoldDB" id="A0A9X2JYG1"/>
<sequence>MDSAHPMICHGAGPHAKSNRGPQFMIVTGRVRRRDLLKTPAPHAGLAQSLGHFPGTHRPPAMITTPCWSSPATGFGPARLSPARRASGHQARRLEGACSGRGCPASIGGTILRVVARSLSRSFRAATCSRNDSSCPWTDSSSAASCSSSDASPNVIPDLHVPALCVISQRAATAQSHTVPANRHCRCLAAHVQRHLCHRSFHHRAQLSLCDCSDPPDGSTTTHCAPPRHQQETTVGA</sequence>
<organism evidence="2 3">
    <name type="scientific">Nonomuraea thailandensis</name>
    <dbReference type="NCBI Taxonomy" id="1188745"/>
    <lineage>
        <taxon>Bacteria</taxon>
        <taxon>Bacillati</taxon>
        <taxon>Actinomycetota</taxon>
        <taxon>Actinomycetes</taxon>
        <taxon>Streptosporangiales</taxon>
        <taxon>Streptosporangiaceae</taxon>
        <taxon>Nonomuraea</taxon>
    </lineage>
</organism>
<gene>
    <name evidence="2" type="ORF">HD597_000114</name>
</gene>
<comment type="caution">
    <text evidence="2">The sequence shown here is derived from an EMBL/GenBank/DDBJ whole genome shotgun (WGS) entry which is preliminary data.</text>
</comment>
<feature type="region of interest" description="Disordered" evidence="1">
    <location>
        <begin position="1"/>
        <end position="22"/>
    </location>
</feature>
<keyword evidence="3" id="KW-1185">Reference proteome</keyword>
<name>A0A9X2JYG1_9ACTN</name>
<dbReference type="Proteomes" id="UP001139648">
    <property type="component" value="Unassembled WGS sequence"/>
</dbReference>
<dbReference type="EMBL" id="JAMZEB010000001">
    <property type="protein sequence ID" value="MCP2353094.1"/>
    <property type="molecule type" value="Genomic_DNA"/>
</dbReference>
<evidence type="ECO:0000313" key="2">
    <source>
        <dbReference type="EMBL" id="MCP2353094.1"/>
    </source>
</evidence>
<proteinExistence type="predicted"/>
<accession>A0A9X2JYG1</accession>
<reference evidence="2" key="1">
    <citation type="submission" date="2022-06" db="EMBL/GenBank/DDBJ databases">
        <title>Sequencing the genomes of 1000 actinobacteria strains.</title>
        <authorList>
            <person name="Klenk H.-P."/>
        </authorList>
    </citation>
    <scope>NUCLEOTIDE SEQUENCE</scope>
    <source>
        <strain evidence="2">DSM 46694</strain>
    </source>
</reference>
<protein>
    <submittedName>
        <fullName evidence="2">Uncharacterized protein</fullName>
    </submittedName>
</protein>
<evidence type="ECO:0000313" key="3">
    <source>
        <dbReference type="Proteomes" id="UP001139648"/>
    </source>
</evidence>